<dbReference type="RefSeq" id="WP_376803315.1">
    <property type="nucleotide sequence ID" value="NZ_DBNB01000008.1"/>
</dbReference>
<evidence type="ECO:0000313" key="2">
    <source>
        <dbReference type="Proteomes" id="UP000192872"/>
    </source>
</evidence>
<protein>
    <recommendedName>
        <fullName evidence="3">DUF4258 domain-containing protein</fullName>
    </recommendedName>
</protein>
<dbReference type="EMBL" id="LWDL01000031">
    <property type="protein sequence ID" value="OQW49648.1"/>
    <property type="molecule type" value="Genomic_DNA"/>
</dbReference>
<organism evidence="1 2">
    <name type="scientific">Candidatus Raskinella chloraquaticus</name>
    <dbReference type="NCBI Taxonomy" id="1951219"/>
    <lineage>
        <taxon>Bacteria</taxon>
        <taxon>Pseudomonadati</taxon>
        <taxon>Pseudomonadota</taxon>
        <taxon>Alphaproteobacteria</taxon>
        <taxon>Hyphomicrobiales</taxon>
        <taxon>Phreatobacteraceae</taxon>
        <taxon>Candidatus Raskinella</taxon>
    </lineage>
</organism>
<evidence type="ECO:0000313" key="1">
    <source>
        <dbReference type="EMBL" id="OQW49648.1"/>
    </source>
</evidence>
<name>A0A1W9HQ98_9HYPH</name>
<comment type="caution">
    <text evidence="1">The sequence shown here is derived from an EMBL/GenBank/DDBJ whole genome shotgun (WGS) entry which is preliminary data.</text>
</comment>
<reference evidence="1 2" key="1">
    <citation type="journal article" date="2017" name="Water Res.">
        <title>Comammox in drinking water systems.</title>
        <authorList>
            <person name="Wang Y."/>
            <person name="Ma L."/>
            <person name="Mao Y."/>
            <person name="Jiang X."/>
            <person name="Xia Y."/>
            <person name="Yu K."/>
            <person name="Li B."/>
            <person name="Zhang T."/>
        </authorList>
    </citation>
    <scope>NUCLEOTIDE SEQUENCE [LARGE SCALE GENOMIC DNA]</scope>
    <source>
        <strain evidence="1">SG_bin8</strain>
    </source>
</reference>
<dbReference type="AlphaFoldDB" id="A0A1W9HQ98"/>
<sequence length="120" mass="12957">MLTDPSPAAAPMSARQAEAFFRYLLASERLRLDFAGHARTRLGERALSANDVRTLLGEGRVMSSPRRVDGLGRSKYTLEGGIAGLDDAPPATARIVVLAAPRQPLVRVLTAMRVADRSSR</sequence>
<evidence type="ECO:0008006" key="3">
    <source>
        <dbReference type="Google" id="ProtNLM"/>
    </source>
</evidence>
<accession>A0A1W9HQ98</accession>
<dbReference type="Proteomes" id="UP000192872">
    <property type="component" value="Unassembled WGS sequence"/>
</dbReference>
<proteinExistence type="predicted"/>
<gene>
    <name evidence="1" type="ORF">A4S15_02705</name>
</gene>
<dbReference type="STRING" id="1827387.A4S15_02705"/>